<name>A0ABS9E1I5_9PROT</name>
<evidence type="ECO:0000313" key="3">
    <source>
        <dbReference type="Proteomes" id="UP001521209"/>
    </source>
</evidence>
<accession>A0ABS9E1I5</accession>
<dbReference type="EMBL" id="JAKGBZ010000023">
    <property type="protein sequence ID" value="MCF3947444.1"/>
    <property type="molecule type" value="Genomic_DNA"/>
</dbReference>
<evidence type="ECO:0000256" key="1">
    <source>
        <dbReference type="SAM" id="SignalP"/>
    </source>
</evidence>
<gene>
    <name evidence="2" type="ORF">L2A60_12225</name>
</gene>
<feature type="chain" id="PRO_5045837793" description="Lipoprotein" evidence="1">
    <location>
        <begin position="20"/>
        <end position="124"/>
    </location>
</feature>
<proteinExistence type="predicted"/>
<keyword evidence="3" id="KW-1185">Reference proteome</keyword>
<dbReference type="RefSeq" id="WP_235704674.1">
    <property type="nucleotide sequence ID" value="NZ_JAKGBZ010000023.1"/>
</dbReference>
<evidence type="ECO:0008006" key="4">
    <source>
        <dbReference type="Google" id="ProtNLM"/>
    </source>
</evidence>
<comment type="caution">
    <text evidence="2">The sequence shown here is derived from an EMBL/GenBank/DDBJ whole genome shotgun (WGS) entry which is preliminary data.</text>
</comment>
<keyword evidence="1" id="KW-0732">Signal</keyword>
<sequence length="124" mass="13181">MRKLILTAPLAAAALAGCATGPSLSERMSAYVGRPESALVAGLGVPNRRIDVAGVTYFAYVHRHFHYSSGSYGMGPFFYPVGGFYGPFYGDGGFPATAYTSSCTTTFALKNNIVQSFMLRGNDC</sequence>
<dbReference type="PROSITE" id="PS51257">
    <property type="entry name" value="PROKAR_LIPOPROTEIN"/>
    <property type="match status" value="1"/>
</dbReference>
<reference evidence="2 3" key="1">
    <citation type="submission" date="2022-01" db="EMBL/GenBank/DDBJ databases">
        <authorList>
            <person name="Won M."/>
            <person name="Kim S.-J."/>
            <person name="Kwon S.-W."/>
        </authorList>
    </citation>
    <scope>NUCLEOTIDE SEQUENCE [LARGE SCALE GENOMIC DNA]</scope>
    <source>
        <strain evidence="2 3">KCTC 23505</strain>
    </source>
</reference>
<feature type="signal peptide" evidence="1">
    <location>
        <begin position="1"/>
        <end position="19"/>
    </location>
</feature>
<dbReference type="Proteomes" id="UP001521209">
    <property type="component" value="Unassembled WGS sequence"/>
</dbReference>
<protein>
    <recommendedName>
        <fullName evidence="4">Lipoprotein</fullName>
    </recommendedName>
</protein>
<evidence type="ECO:0000313" key="2">
    <source>
        <dbReference type="EMBL" id="MCF3947444.1"/>
    </source>
</evidence>
<organism evidence="2 3">
    <name type="scientific">Acidiphilium iwatense</name>
    <dbReference type="NCBI Taxonomy" id="768198"/>
    <lineage>
        <taxon>Bacteria</taxon>
        <taxon>Pseudomonadati</taxon>
        <taxon>Pseudomonadota</taxon>
        <taxon>Alphaproteobacteria</taxon>
        <taxon>Acetobacterales</taxon>
        <taxon>Acidocellaceae</taxon>
        <taxon>Acidiphilium</taxon>
    </lineage>
</organism>